<evidence type="ECO:0000256" key="5">
    <source>
        <dbReference type="ARBA" id="ARBA00034252"/>
    </source>
</evidence>
<organism evidence="9 10">
    <name type="scientific">Zostera marina</name>
    <name type="common">Eelgrass</name>
    <dbReference type="NCBI Taxonomy" id="29655"/>
    <lineage>
        <taxon>Eukaryota</taxon>
        <taxon>Viridiplantae</taxon>
        <taxon>Streptophyta</taxon>
        <taxon>Embryophyta</taxon>
        <taxon>Tracheophyta</taxon>
        <taxon>Spermatophyta</taxon>
        <taxon>Magnoliopsida</taxon>
        <taxon>Liliopsida</taxon>
        <taxon>Zosteraceae</taxon>
        <taxon>Zostera</taxon>
    </lineage>
</organism>
<dbReference type="PANTHER" id="PTHR24096:SF251">
    <property type="entry name" value="4-COUMARATE--COA LIGASE-LIKE 9"/>
    <property type="match status" value="1"/>
</dbReference>
<accession>A0A0K9NPG9</accession>
<evidence type="ECO:0000256" key="1">
    <source>
        <dbReference type="ARBA" id="ARBA00006432"/>
    </source>
</evidence>
<keyword evidence="4" id="KW-0547">Nucleotide-binding</keyword>
<keyword evidence="6" id="KW-0812">Transmembrane</keyword>
<name>A0A0K9NPG9_ZOSMR</name>
<dbReference type="InterPro" id="IPR045851">
    <property type="entry name" value="AMP-bd_C_sf"/>
</dbReference>
<evidence type="ECO:0000256" key="6">
    <source>
        <dbReference type="SAM" id="Phobius"/>
    </source>
</evidence>
<dbReference type="STRING" id="29655.A0A0K9NPG9"/>
<evidence type="ECO:0000313" key="9">
    <source>
        <dbReference type="EMBL" id="KMZ57982.1"/>
    </source>
</evidence>
<dbReference type="Gene3D" id="2.30.38.10">
    <property type="entry name" value="Luciferase, Domain 3"/>
    <property type="match status" value="1"/>
</dbReference>
<feature type="domain" description="AMP-dependent synthetase/ligase" evidence="7">
    <location>
        <begin position="52"/>
        <end position="413"/>
    </location>
</feature>
<dbReference type="PROSITE" id="PS00455">
    <property type="entry name" value="AMP_BINDING"/>
    <property type="match status" value="1"/>
</dbReference>
<dbReference type="PANTHER" id="PTHR24096">
    <property type="entry name" value="LONG-CHAIN-FATTY-ACID--COA LIGASE"/>
    <property type="match status" value="1"/>
</dbReference>
<dbReference type="Gene3D" id="3.30.300.30">
    <property type="match status" value="1"/>
</dbReference>
<keyword evidence="6" id="KW-0472">Membrane</keyword>
<protein>
    <recommendedName>
        <fullName evidence="2">4-coumarate--CoA ligase</fullName>
        <ecNumber evidence="2">6.2.1.12</ecNumber>
    </recommendedName>
</protein>
<feature type="transmembrane region" description="Helical" evidence="6">
    <location>
        <begin position="289"/>
        <end position="307"/>
    </location>
</feature>
<keyword evidence="4" id="KW-0067">ATP-binding</keyword>
<dbReference type="OrthoDB" id="10253869at2759"/>
<comment type="caution">
    <text evidence="9">The sequence shown here is derived from an EMBL/GenBank/DDBJ whole genome shotgun (WGS) entry which is preliminary data.</text>
</comment>
<dbReference type="GO" id="GO:0016207">
    <property type="term" value="F:4-coumarate-CoA ligase activity"/>
    <property type="evidence" value="ECO:0007669"/>
    <property type="project" value="UniProtKB-EC"/>
</dbReference>
<dbReference type="InterPro" id="IPR020845">
    <property type="entry name" value="AMP-binding_CS"/>
</dbReference>
<dbReference type="Pfam" id="PF13193">
    <property type="entry name" value="AMP-binding_C"/>
    <property type="match status" value="1"/>
</dbReference>
<evidence type="ECO:0000256" key="4">
    <source>
        <dbReference type="ARBA" id="ARBA00022840"/>
    </source>
</evidence>
<dbReference type="Proteomes" id="UP000036987">
    <property type="component" value="Unassembled WGS sequence"/>
</dbReference>
<evidence type="ECO:0000256" key="2">
    <source>
        <dbReference type="ARBA" id="ARBA00012959"/>
    </source>
</evidence>
<dbReference type="SUPFAM" id="SSF56801">
    <property type="entry name" value="Acetyl-CoA synthetase-like"/>
    <property type="match status" value="1"/>
</dbReference>
<feature type="domain" description="AMP-binding enzyme C-terminal" evidence="8">
    <location>
        <begin position="464"/>
        <end position="498"/>
    </location>
</feature>
<dbReference type="EC" id="6.2.1.12" evidence="2"/>
<gene>
    <name evidence="9" type="ORF">ZOSMA_7G00110</name>
</gene>
<dbReference type="EMBL" id="LFYR01001978">
    <property type="protein sequence ID" value="KMZ57982.1"/>
    <property type="molecule type" value="Genomic_DNA"/>
</dbReference>
<dbReference type="Pfam" id="PF00501">
    <property type="entry name" value="AMP-binding"/>
    <property type="match status" value="1"/>
</dbReference>
<comment type="catalytic activity">
    <reaction evidence="5">
        <text>(E)-4-coumarate + ATP + CoA = (E)-4-coumaroyl-CoA + AMP + diphosphate</text>
        <dbReference type="Rhea" id="RHEA:19641"/>
        <dbReference type="ChEBI" id="CHEBI:12876"/>
        <dbReference type="ChEBI" id="CHEBI:30616"/>
        <dbReference type="ChEBI" id="CHEBI:33019"/>
        <dbReference type="ChEBI" id="CHEBI:57287"/>
        <dbReference type="ChEBI" id="CHEBI:85008"/>
        <dbReference type="ChEBI" id="CHEBI:456215"/>
        <dbReference type="EC" id="6.2.1.12"/>
    </reaction>
    <physiologicalReaction direction="left-to-right" evidence="5">
        <dbReference type="Rhea" id="RHEA:19642"/>
    </physiologicalReaction>
</comment>
<sequence length="501" mass="54750">MGMEPALIPEAVIAGKQKSFSLRPKVPLPPETQNLSAASYAISTLLSVTPSNRFPSRSAFIDSSTSKPVAISFPEFFSQVSSLSSALRHHSFFSFLSKGQIAFVLSPTKIEIPVVYLALIAVGVIVSPSNPASTPQEIEYQINLTCPSIIFVTSTAHLLPPNTKNVIHIDSAFFKSLLTYASQSSGNIHGDDDIIIPQSHPAFVLYSSGTTGRMKAVVITNRNLISMMANTKARYDEEQDMNPQVLLLPLPLFHVFGLSMMMRCILFGDTIVLMNRFDFIGMLRNIEQYLITLIPVSPLLIVAMVKLDLVAKFNLSSLESVACGGAPLGRDLTSRFASRFPKVSIYQGYGFTESTAAVTTSDRREETLVYGSAGRLLNNLEAKIVDPVSGVVLGPGQPGELWLRGPTIMAGYLGDEKATKSTLDSEGWLKTGDLCKFDDDGFLFVVDRLKELIKYKGYQVPPAELEHILHSHPEIDDAAVIPYPDEDAGEIPMAYVVKQPQ</sequence>
<dbReference type="AlphaFoldDB" id="A0A0K9NPG9"/>
<reference evidence="10" key="1">
    <citation type="journal article" date="2016" name="Nature">
        <title>The genome of the seagrass Zostera marina reveals angiosperm adaptation to the sea.</title>
        <authorList>
            <person name="Olsen J.L."/>
            <person name="Rouze P."/>
            <person name="Verhelst B."/>
            <person name="Lin Y.-C."/>
            <person name="Bayer T."/>
            <person name="Collen J."/>
            <person name="Dattolo E."/>
            <person name="De Paoli E."/>
            <person name="Dittami S."/>
            <person name="Maumus F."/>
            <person name="Michel G."/>
            <person name="Kersting A."/>
            <person name="Lauritano C."/>
            <person name="Lohaus R."/>
            <person name="Toepel M."/>
            <person name="Tonon T."/>
            <person name="Vanneste K."/>
            <person name="Amirebrahimi M."/>
            <person name="Brakel J."/>
            <person name="Bostroem C."/>
            <person name="Chovatia M."/>
            <person name="Grimwood J."/>
            <person name="Jenkins J.W."/>
            <person name="Jueterbock A."/>
            <person name="Mraz A."/>
            <person name="Stam W.T."/>
            <person name="Tice H."/>
            <person name="Bornberg-Bauer E."/>
            <person name="Green P.J."/>
            <person name="Pearson G.A."/>
            <person name="Procaccini G."/>
            <person name="Duarte C.M."/>
            <person name="Schmutz J."/>
            <person name="Reusch T.B.H."/>
            <person name="Van de Peer Y."/>
        </authorList>
    </citation>
    <scope>NUCLEOTIDE SEQUENCE [LARGE SCALE GENOMIC DNA]</scope>
    <source>
        <strain evidence="10">cv. Finnish</strain>
    </source>
</reference>
<evidence type="ECO:0000313" key="10">
    <source>
        <dbReference type="Proteomes" id="UP000036987"/>
    </source>
</evidence>
<feature type="transmembrane region" description="Helical" evidence="6">
    <location>
        <begin position="246"/>
        <end position="268"/>
    </location>
</feature>
<evidence type="ECO:0000256" key="3">
    <source>
        <dbReference type="ARBA" id="ARBA00022598"/>
    </source>
</evidence>
<proteinExistence type="inferred from homology"/>
<dbReference type="GO" id="GO:0005524">
    <property type="term" value="F:ATP binding"/>
    <property type="evidence" value="ECO:0007669"/>
    <property type="project" value="UniProtKB-KW"/>
</dbReference>
<dbReference type="Gene3D" id="3.40.50.980">
    <property type="match status" value="2"/>
</dbReference>
<keyword evidence="6" id="KW-1133">Transmembrane helix</keyword>
<dbReference type="InterPro" id="IPR025110">
    <property type="entry name" value="AMP-bd_C"/>
</dbReference>
<dbReference type="GO" id="GO:0106290">
    <property type="term" value="F:trans-cinnamate-CoA ligase activity"/>
    <property type="evidence" value="ECO:0007669"/>
    <property type="project" value="UniProtKB-ARBA"/>
</dbReference>
<evidence type="ECO:0000259" key="7">
    <source>
        <dbReference type="Pfam" id="PF00501"/>
    </source>
</evidence>
<dbReference type="OMA" id="HWVNIST"/>
<keyword evidence="10" id="KW-1185">Reference proteome</keyword>
<dbReference type="InterPro" id="IPR000873">
    <property type="entry name" value="AMP-dep_synth/lig_dom"/>
</dbReference>
<evidence type="ECO:0000259" key="8">
    <source>
        <dbReference type="Pfam" id="PF13193"/>
    </source>
</evidence>
<comment type="similarity">
    <text evidence="1">Belongs to the ATP-dependent AMP-binding enzyme family.</text>
</comment>
<dbReference type="GO" id="GO:0016405">
    <property type="term" value="F:CoA-ligase activity"/>
    <property type="evidence" value="ECO:0000318"/>
    <property type="project" value="GO_Central"/>
</dbReference>
<keyword evidence="3 9" id="KW-0436">Ligase</keyword>
<dbReference type="GO" id="GO:0009698">
    <property type="term" value="P:phenylpropanoid metabolic process"/>
    <property type="evidence" value="ECO:0007669"/>
    <property type="project" value="UniProtKB-ARBA"/>
</dbReference>